<dbReference type="InterPro" id="IPR000182">
    <property type="entry name" value="GNAT_dom"/>
</dbReference>
<feature type="domain" description="N-acetyltransferase" evidence="2">
    <location>
        <begin position="27"/>
        <end position="184"/>
    </location>
</feature>
<dbReference type="Pfam" id="PF00583">
    <property type="entry name" value="Acetyltransf_1"/>
    <property type="match status" value="1"/>
</dbReference>
<comment type="caution">
    <text evidence="3">The sequence shown here is derived from an EMBL/GenBank/DDBJ whole genome shotgun (WGS) entry which is preliminary data.</text>
</comment>
<evidence type="ECO:0000259" key="2">
    <source>
        <dbReference type="PROSITE" id="PS51186"/>
    </source>
</evidence>
<evidence type="ECO:0000313" key="4">
    <source>
        <dbReference type="Proteomes" id="UP000295818"/>
    </source>
</evidence>
<accession>A0ABY2BJ85</accession>
<proteinExistence type="predicted"/>
<dbReference type="CDD" id="cd04301">
    <property type="entry name" value="NAT_SF"/>
    <property type="match status" value="1"/>
</dbReference>
<dbReference type="EMBL" id="SLWM01000007">
    <property type="protein sequence ID" value="TCO21711.1"/>
    <property type="molecule type" value="Genomic_DNA"/>
</dbReference>
<evidence type="ECO:0000313" key="3">
    <source>
        <dbReference type="EMBL" id="TCO21711.1"/>
    </source>
</evidence>
<name>A0ABY2BJ85_9ACTN</name>
<dbReference type="InterPro" id="IPR016181">
    <property type="entry name" value="Acyl_CoA_acyltransferase"/>
</dbReference>
<keyword evidence="4" id="KW-1185">Reference proteome</keyword>
<sequence length="189" mass="21301">MVVSTVTYLEMTSAEEVVPARLPEEPLEIRRVEEISPEFSRFLYASVGGDWHWTEKLTWTWSRWVEHLSRPGFETWVAWVGGTPAGYITLKADGTEVEVENFGLLPGFIGRGIGGHLLTAGLLHAWTMPDRHPELEPVTRVWLHTNTLDGPYALANYEARGLRRYKSVDEERPDADGPPPGPWPGAERP</sequence>
<dbReference type="RefSeq" id="WP_199239921.1">
    <property type="nucleotide sequence ID" value="NZ_SLWM01000007.1"/>
</dbReference>
<dbReference type="Gene3D" id="3.40.630.30">
    <property type="match status" value="1"/>
</dbReference>
<dbReference type="SUPFAM" id="SSF55729">
    <property type="entry name" value="Acyl-CoA N-acyltransferases (Nat)"/>
    <property type="match status" value="1"/>
</dbReference>
<dbReference type="Proteomes" id="UP000295818">
    <property type="component" value="Unassembled WGS sequence"/>
</dbReference>
<protein>
    <submittedName>
        <fullName evidence="3">Acetyltransferase (GNAT) family protein</fullName>
    </submittedName>
</protein>
<feature type="region of interest" description="Disordered" evidence="1">
    <location>
        <begin position="165"/>
        <end position="189"/>
    </location>
</feature>
<reference evidence="3 4" key="1">
    <citation type="journal article" date="2015" name="Stand. Genomic Sci.">
        <title>Genomic Encyclopedia of Bacterial and Archaeal Type Strains, Phase III: the genomes of soil and plant-associated and newly described type strains.</title>
        <authorList>
            <person name="Whitman W.B."/>
            <person name="Woyke T."/>
            <person name="Klenk H.P."/>
            <person name="Zhou Y."/>
            <person name="Lilburn T.G."/>
            <person name="Beck B.J."/>
            <person name="De Vos P."/>
            <person name="Vandamme P."/>
            <person name="Eisen J.A."/>
            <person name="Garrity G."/>
            <person name="Hugenholtz P."/>
            <person name="Kyrpides N.C."/>
        </authorList>
    </citation>
    <scope>NUCLEOTIDE SEQUENCE [LARGE SCALE GENOMIC DNA]</scope>
    <source>
        <strain evidence="3 4">VKM Ac-2538</strain>
    </source>
</reference>
<organism evidence="3 4">
    <name type="scientific">Kribbella orskensis</name>
    <dbReference type="NCBI Taxonomy" id="2512216"/>
    <lineage>
        <taxon>Bacteria</taxon>
        <taxon>Bacillati</taxon>
        <taxon>Actinomycetota</taxon>
        <taxon>Actinomycetes</taxon>
        <taxon>Propionibacteriales</taxon>
        <taxon>Kribbellaceae</taxon>
        <taxon>Kribbella</taxon>
    </lineage>
</organism>
<evidence type="ECO:0000256" key="1">
    <source>
        <dbReference type="SAM" id="MobiDB-lite"/>
    </source>
</evidence>
<dbReference type="PROSITE" id="PS51186">
    <property type="entry name" value="GNAT"/>
    <property type="match status" value="1"/>
</dbReference>
<gene>
    <name evidence="3" type="ORF">EV644_10732</name>
</gene>